<dbReference type="InterPro" id="IPR036388">
    <property type="entry name" value="WH-like_DNA-bd_sf"/>
</dbReference>
<dbReference type="EMBL" id="CP099490">
    <property type="protein sequence ID" value="USQ75357.1"/>
    <property type="molecule type" value="Genomic_DNA"/>
</dbReference>
<protein>
    <submittedName>
        <fullName evidence="2">Uncharacterized protein</fullName>
    </submittedName>
</protein>
<reference evidence="2" key="1">
    <citation type="submission" date="2022-06" db="EMBL/GenBank/DDBJ databases">
        <title>Ornithinimicrobium JY.X270.</title>
        <authorList>
            <person name="Huang Y."/>
        </authorList>
    </citation>
    <scope>NUCLEOTIDE SEQUENCE</scope>
    <source>
        <strain evidence="2">JY.X270</strain>
    </source>
</reference>
<dbReference type="InterPro" id="IPR036390">
    <property type="entry name" value="WH_DNA-bd_sf"/>
</dbReference>
<gene>
    <name evidence="2" type="ORF">NF557_12085</name>
</gene>
<dbReference type="RefSeq" id="WP_252619685.1">
    <property type="nucleotide sequence ID" value="NZ_CP099490.1"/>
</dbReference>
<sequence>MSKQLAEDRLTPAVLGPVMRLVRLAADGHQGVPQALVLVREEFLHRVELRGDRRGGLRAAAKQWDRSVAGAVAQVGHPRWLSTENPAFCECWIEGLLASYRAAAPPEVSKGRARTSDSLVLEHLAWNARSTRRRVVWQSQRQISEATTIRLETVNRAIARLVKQGWLERQGRNEFGTLGLELALPMCISGTSKDPLARGHLDVPVLHRELHPIFGSGGVGPGVAETYRHLPELRMKLIRRKGTLRRVTPGTPAGFLARQPSRRMPPPPRGSGRTVADLVQVTGRHPSTVRGHLKKLGQLGLAFRDDRNRWWRYLTDPDWIARRAHIEDPTPERRAVWERQRRARHELFTAQGYVRRVDTDGVVIYADAESGQVLWQDNHPVTPREPLDDSDATT</sequence>
<proteinExistence type="predicted"/>
<accession>A0ABY4YGT5</accession>
<dbReference type="Gene3D" id="1.10.10.10">
    <property type="entry name" value="Winged helix-like DNA-binding domain superfamily/Winged helix DNA-binding domain"/>
    <property type="match status" value="1"/>
</dbReference>
<evidence type="ECO:0000256" key="1">
    <source>
        <dbReference type="SAM" id="MobiDB-lite"/>
    </source>
</evidence>
<evidence type="ECO:0000313" key="2">
    <source>
        <dbReference type="EMBL" id="USQ75357.1"/>
    </source>
</evidence>
<keyword evidence="3" id="KW-1185">Reference proteome</keyword>
<dbReference type="SUPFAM" id="SSF46785">
    <property type="entry name" value="Winged helix' DNA-binding domain"/>
    <property type="match status" value="2"/>
</dbReference>
<dbReference type="Proteomes" id="UP001056535">
    <property type="component" value="Chromosome"/>
</dbReference>
<feature type="region of interest" description="Disordered" evidence="1">
    <location>
        <begin position="248"/>
        <end position="274"/>
    </location>
</feature>
<name>A0ABY4YGT5_9MICO</name>
<organism evidence="2 3">
    <name type="scientific">Ornithinimicrobium cryptoxanthini</name>
    <dbReference type="NCBI Taxonomy" id="2934161"/>
    <lineage>
        <taxon>Bacteria</taxon>
        <taxon>Bacillati</taxon>
        <taxon>Actinomycetota</taxon>
        <taxon>Actinomycetes</taxon>
        <taxon>Micrococcales</taxon>
        <taxon>Ornithinimicrobiaceae</taxon>
        <taxon>Ornithinimicrobium</taxon>
    </lineage>
</organism>
<evidence type="ECO:0000313" key="3">
    <source>
        <dbReference type="Proteomes" id="UP001056535"/>
    </source>
</evidence>